<evidence type="ECO:0000313" key="3">
    <source>
        <dbReference type="Proteomes" id="UP000242180"/>
    </source>
</evidence>
<proteinExistence type="predicted"/>
<evidence type="ECO:0000313" key="2">
    <source>
        <dbReference type="EMBL" id="ORZ02916.1"/>
    </source>
</evidence>
<dbReference type="Proteomes" id="UP000242180">
    <property type="component" value="Unassembled WGS sequence"/>
</dbReference>
<keyword evidence="1" id="KW-0732">Signal</keyword>
<comment type="caution">
    <text evidence="2">The sequence shown here is derived from an EMBL/GenBank/DDBJ whole genome shotgun (WGS) entry which is preliminary data.</text>
</comment>
<dbReference type="EMBL" id="MCGN01000001">
    <property type="protein sequence ID" value="ORZ02916.1"/>
    <property type="molecule type" value="Genomic_DNA"/>
</dbReference>
<evidence type="ECO:0000256" key="1">
    <source>
        <dbReference type="SAM" id="SignalP"/>
    </source>
</evidence>
<dbReference type="OrthoDB" id="6020543at2759"/>
<protein>
    <submittedName>
        <fullName evidence="2">Uncharacterized protein</fullName>
    </submittedName>
</protein>
<name>A0A1X2HTM5_SYNRA</name>
<feature type="signal peptide" evidence="1">
    <location>
        <begin position="1"/>
        <end position="23"/>
    </location>
</feature>
<gene>
    <name evidence="2" type="ORF">BCR43DRAFT_510048</name>
</gene>
<keyword evidence="3" id="KW-1185">Reference proteome</keyword>
<accession>A0A1X2HTM5</accession>
<sequence>MISSVLYFTLSLLALSLTTGALAAPATPVVNVVDHTTGSSGYGCPVVTSEPQTYIAVLWGYSTARISGQCDDPANVGCKEKRDLYQLHDETKTDGN</sequence>
<feature type="chain" id="PRO_5013298664" evidence="1">
    <location>
        <begin position="24"/>
        <end position="96"/>
    </location>
</feature>
<reference evidence="2 3" key="1">
    <citation type="submission" date="2016-07" db="EMBL/GenBank/DDBJ databases">
        <title>Pervasive Adenine N6-methylation of Active Genes in Fungi.</title>
        <authorList>
            <consortium name="DOE Joint Genome Institute"/>
            <person name="Mondo S.J."/>
            <person name="Dannebaum R.O."/>
            <person name="Kuo R.C."/>
            <person name="Labutti K."/>
            <person name="Haridas S."/>
            <person name="Kuo A."/>
            <person name="Salamov A."/>
            <person name="Ahrendt S.R."/>
            <person name="Lipzen A."/>
            <person name="Sullivan W."/>
            <person name="Andreopoulos W.B."/>
            <person name="Clum A."/>
            <person name="Lindquist E."/>
            <person name="Daum C."/>
            <person name="Ramamoorthy G.K."/>
            <person name="Gryganskyi A."/>
            <person name="Culley D."/>
            <person name="Magnuson J.K."/>
            <person name="James T.Y."/>
            <person name="O'Malley M.A."/>
            <person name="Stajich J.E."/>
            <person name="Spatafora J.W."/>
            <person name="Visel A."/>
            <person name="Grigoriev I.V."/>
        </authorList>
    </citation>
    <scope>NUCLEOTIDE SEQUENCE [LARGE SCALE GENOMIC DNA]</scope>
    <source>
        <strain evidence="2 3">NRRL 2496</strain>
    </source>
</reference>
<dbReference type="InParanoid" id="A0A1X2HTM5"/>
<organism evidence="2 3">
    <name type="scientific">Syncephalastrum racemosum</name>
    <name type="common">Filamentous fungus</name>
    <dbReference type="NCBI Taxonomy" id="13706"/>
    <lineage>
        <taxon>Eukaryota</taxon>
        <taxon>Fungi</taxon>
        <taxon>Fungi incertae sedis</taxon>
        <taxon>Mucoromycota</taxon>
        <taxon>Mucoromycotina</taxon>
        <taxon>Mucoromycetes</taxon>
        <taxon>Mucorales</taxon>
        <taxon>Syncephalastraceae</taxon>
        <taxon>Syncephalastrum</taxon>
    </lineage>
</organism>
<dbReference type="AlphaFoldDB" id="A0A1X2HTM5"/>